<dbReference type="InterPro" id="IPR025712">
    <property type="entry name" value="Nup54_alpha-helical_dom"/>
</dbReference>
<feature type="region of interest" description="Disordered" evidence="6">
    <location>
        <begin position="281"/>
        <end position="336"/>
    </location>
</feature>
<feature type="compositionally biased region" description="Low complexity" evidence="6">
    <location>
        <begin position="320"/>
        <end position="336"/>
    </location>
</feature>
<keyword evidence="3" id="KW-0653">Protein transport</keyword>
<keyword evidence="3" id="KW-0906">Nuclear pore complex</keyword>
<keyword evidence="9" id="KW-1185">Reference proteome</keyword>
<dbReference type="Pfam" id="PF13874">
    <property type="entry name" value="Nup54"/>
    <property type="match status" value="1"/>
</dbReference>
<dbReference type="EMBL" id="KB467898">
    <property type="protein sequence ID" value="PCH36755.1"/>
    <property type="molecule type" value="Genomic_DNA"/>
</dbReference>
<name>A0A2H3J508_WOLCO</name>
<evidence type="ECO:0000259" key="7">
    <source>
        <dbReference type="Pfam" id="PF13874"/>
    </source>
</evidence>
<evidence type="ECO:0000256" key="6">
    <source>
        <dbReference type="SAM" id="MobiDB-lite"/>
    </source>
</evidence>
<feature type="compositionally biased region" description="Polar residues" evidence="6">
    <location>
        <begin position="1"/>
        <end position="27"/>
    </location>
</feature>
<comment type="subcellular location">
    <subcellularLocation>
        <location evidence="1">Nucleus</location>
        <location evidence="1">Nuclear pore complex</location>
    </subcellularLocation>
</comment>
<dbReference type="GO" id="GO:0044613">
    <property type="term" value="C:nuclear pore central transport channel"/>
    <property type="evidence" value="ECO:0007669"/>
    <property type="project" value="TreeGrafter"/>
</dbReference>
<dbReference type="OrthoDB" id="6162375at2759"/>
<keyword evidence="2" id="KW-0813">Transport</keyword>
<evidence type="ECO:0000313" key="9">
    <source>
        <dbReference type="Proteomes" id="UP000218811"/>
    </source>
</evidence>
<sequence>MSLFGNASGSGTFGSTAQQPAQQSGSLFGNAGNTQGTATGGLFGQTNNQSGGGLFGNAATQQQGGTNQLPPGSLFGTPSTINASTANNAPGGGLFGNAGGAANPNTGTSGGNIFGNFGGNTNANASTGGGLFGNMGGNANANATGGGGLFVNAAGSGGTANQSGGGLFGNAGGATNTNANTGGGGLFGSTNANTNTGGSGLFGSTNANAGGGLFGSTNANTNVGTNAPGGGLSGGSMGSNAGNAPGGGLFGNLSGSTNASSNNMAGGGLFGNFSGASNTNTSGGGLFGSNNQNPNQNQNQQGTLGGGGLFGSTSGGGLFGNASTAPSTSTGTGSLFGSQFTQAGAGAGSLFGSSASTQRPGGMFGTGLGGSTLLSSTGGNLFASRPALAPGHQQADAYTQFLHLKERIEGIAQAWDPDSPQCRFQHFFYNLVDPSQVHLYGRPPKATSDAAWQKAVRENPDPTCLVPVLAVGFDDLQQRVEAQSKQAAAHQEKMKELQTRIANLAQRHQLSNATRFQRATTLQTQLTHRVLRLVQHLHLLIPALRSSAIRPEEEALRAALEDIEQEIRRPGGTGRMRGKLNELWALVGAVTAARERDRRGGSVEWAVVDDEGLSRLTQILAMEQAGLAHLTRILQQDLKDLAVIQGTNTKEEDADVLLKSTSTLRGSAVY</sequence>
<protein>
    <recommendedName>
        <fullName evidence="7">Nucleoporin Nup54 alpha-helical domain-containing protein</fullName>
    </recommendedName>
</protein>
<feature type="region of interest" description="Disordered" evidence="6">
    <location>
        <begin position="1"/>
        <end position="88"/>
    </location>
</feature>
<dbReference type="PANTHER" id="PTHR13000:SF0">
    <property type="entry name" value="NUCLEOPORIN P54"/>
    <property type="match status" value="1"/>
</dbReference>
<feature type="domain" description="Nucleoporin Nup54 alpha-helical" evidence="7">
    <location>
        <begin position="443"/>
        <end position="586"/>
    </location>
</feature>
<dbReference type="STRING" id="742152.A0A2H3J508"/>
<keyword evidence="4" id="KW-0539">Nucleus</keyword>
<feature type="compositionally biased region" description="Gly residues" evidence="6">
    <location>
        <begin position="303"/>
        <end position="319"/>
    </location>
</feature>
<keyword evidence="3" id="KW-0509">mRNA transport</keyword>
<evidence type="ECO:0000256" key="3">
    <source>
        <dbReference type="ARBA" id="ARBA00023132"/>
    </source>
</evidence>
<feature type="compositionally biased region" description="Low complexity" evidence="6">
    <location>
        <begin position="288"/>
        <end position="302"/>
    </location>
</feature>
<evidence type="ECO:0000256" key="5">
    <source>
        <dbReference type="SAM" id="Coils"/>
    </source>
</evidence>
<dbReference type="Proteomes" id="UP000218811">
    <property type="component" value="Unassembled WGS sequence"/>
</dbReference>
<dbReference type="GO" id="GO:0036228">
    <property type="term" value="P:protein localization to nuclear inner membrane"/>
    <property type="evidence" value="ECO:0007669"/>
    <property type="project" value="TreeGrafter"/>
</dbReference>
<dbReference type="Pfam" id="PF13634">
    <property type="entry name" value="Nucleoporin_FG"/>
    <property type="match status" value="3"/>
</dbReference>
<organism evidence="8 9">
    <name type="scientific">Wolfiporia cocos (strain MD-104)</name>
    <name type="common">Brown rot fungus</name>
    <dbReference type="NCBI Taxonomy" id="742152"/>
    <lineage>
        <taxon>Eukaryota</taxon>
        <taxon>Fungi</taxon>
        <taxon>Dikarya</taxon>
        <taxon>Basidiomycota</taxon>
        <taxon>Agaricomycotina</taxon>
        <taxon>Agaricomycetes</taxon>
        <taxon>Polyporales</taxon>
        <taxon>Phaeolaceae</taxon>
        <taxon>Wolfiporia</taxon>
    </lineage>
</organism>
<evidence type="ECO:0000256" key="2">
    <source>
        <dbReference type="ARBA" id="ARBA00022448"/>
    </source>
</evidence>
<keyword evidence="5" id="KW-0175">Coiled coil</keyword>
<dbReference type="OMA" id="NVMKRDT"/>
<reference evidence="8 9" key="1">
    <citation type="journal article" date="2012" name="Science">
        <title>The Paleozoic origin of enzymatic lignin decomposition reconstructed from 31 fungal genomes.</title>
        <authorList>
            <person name="Floudas D."/>
            <person name="Binder M."/>
            <person name="Riley R."/>
            <person name="Barry K."/>
            <person name="Blanchette R.A."/>
            <person name="Henrissat B."/>
            <person name="Martinez A.T."/>
            <person name="Otillar R."/>
            <person name="Spatafora J.W."/>
            <person name="Yadav J.S."/>
            <person name="Aerts A."/>
            <person name="Benoit I."/>
            <person name="Boyd A."/>
            <person name="Carlson A."/>
            <person name="Copeland A."/>
            <person name="Coutinho P.M."/>
            <person name="de Vries R.P."/>
            <person name="Ferreira P."/>
            <person name="Findley K."/>
            <person name="Foster B."/>
            <person name="Gaskell J."/>
            <person name="Glotzer D."/>
            <person name="Gorecki P."/>
            <person name="Heitman J."/>
            <person name="Hesse C."/>
            <person name="Hori C."/>
            <person name="Igarashi K."/>
            <person name="Jurgens J.A."/>
            <person name="Kallen N."/>
            <person name="Kersten P."/>
            <person name="Kohler A."/>
            <person name="Kuees U."/>
            <person name="Kumar T.K.A."/>
            <person name="Kuo A."/>
            <person name="LaButti K."/>
            <person name="Larrondo L.F."/>
            <person name="Lindquist E."/>
            <person name="Ling A."/>
            <person name="Lombard V."/>
            <person name="Lucas S."/>
            <person name="Lundell T."/>
            <person name="Martin R."/>
            <person name="McLaughlin D.J."/>
            <person name="Morgenstern I."/>
            <person name="Morin E."/>
            <person name="Murat C."/>
            <person name="Nagy L.G."/>
            <person name="Nolan M."/>
            <person name="Ohm R.A."/>
            <person name="Patyshakuliyeva A."/>
            <person name="Rokas A."/>
            <person name="Ruiz-Duenas F.J."/>
            <person name="Sabat G."/>
            <person name="Salamov A."/>
            <person name="Samejima M."/>
            <person name="Schmutz J."/>
            <person name="Slot J.C."/>
            <person name="St John F."/>
            <person name="Stenlid J."/>
            <person name="Sun H."/>
            <person name="Sun S."/>
            <person name="Syed K."/>
            <person name="Tsang A."/>
            <person name="Wiebenga A."/>
            <person name="Young D."/>
            <person name="Pisabarro A."/>
            <person name="Eastwood D.C."/>
            <person name="Martin F."/>
            <person name="Cullen D."/>
            <person name="Grigoriev I.V."/>
            <person name="Hibbett D.S."/>
        </authorList>
    </citation>
    <scope>NUCLEOTIDE SEQUENCE [LARGE SCALE GENOMIC DNA]</scope>
    <source>
        <strain evidence="8 9">MD-104</strain>
    </source>
</reference>
<proteinExistence type="predicted"/>
<feature type="coiled-coil region" evidence="5">
    <location>
        <begin position="473"/>
        <end position="514"/>
    </location>
</feature>
<dbReference type="PANTHER" id="PTHR13000">
    <property type="entry name" value="NUCLEOPORIN P54"/>
    <property type="match status" value="1"/>
</dbReference>
<feature type="compositionally biased region" description="Polar residues" evidence="6">
    <location>
        <begin position="58"/>
        <end position="85"/>
    </location>
</feature>
<evidence type="ECO:0000256" key="1">
    <source>
        <dbReference type="ARBA" id="ARBA00004567"/>
    </source>
</evidence>
<accession>A0A2H3J508</accession>
<dbReference type="GO" id="GO:0006607">
    <property type="term" value="P:NLS-bearing protein import into nucleus"/>
    <property type="evidence" value="ECO:0007669"/>
    <property type="project" value="TreeGrafter"/>
</dbReference>
<gene>
    <name evidence="8" type="ORF">WOLCODRAFT_140567</name>
</gene>
<dbReference type="InterPro" id="IPR024864">
    <property type="entry name" value="Nup54/Nup57/Nup44"/>
</dbReference>
<dbReference type="InterPro" id="IPR025574">
    <property type="entry name" value="Nucleoporin_FG_rpt"/>
</dbReference>
<evidence type="ECO:0000256" key="4">
    <source>
        <dbReference type="ARBA" id="ARBA00023242"/>
    </source>
</evidence>
<dbReference type="AlphaFoldDB" id="A0A2H3J508"/>
<keyword evidence="3" id="KW-0811">Translocation</keyword>
<dbReference type="Gene3D" id="1.20.5.170">
    <property type="match status" value="1"/>
</dbReference>
<dbReference type="GO" id="GO:0017056">
    <property type="term" value="F:structural constituent of nuclear pore"/>
    <property type="evidence" value="ECO:0007669"/>
    <property type="project" value="TreeGrafter"/>
</dbReference>
<evidence type="ECO:0000313" key="8">
    <source>
        <dbReference type="EMBL" id="PCH36755.1"/>
    </source>
</evidence>
<dbReference type="GO" id="GO:0006999">
    <property type="term" value="P:nuclear pore organization"/>
    <property type="evidence" value="ECO:0007669"/>
    <property type="project" value="TreeGrafter"/>
</dbReference>